<feature type="region of interest" description="Disordered" evidence="1">
    <location>
        <begin position="141"/>
        <end position="203"/>
    </location>
</feature>
<feature type="compositionally biased region" description="Low complexity" evidence="1">
    <location>
        <begin position="141"/>
        <end position="153"/>
    </location>
</feature>
<dbReference type="AlphaFoldDB" id="A0ABD2D1S8"/>
<gene>
    <name evidence="2" type="ORF">V1477_000487</name>
</gene>
<dbReference type="EMBL" id="JAYRBN010000007">
    <property type="protein sequence ID" value="KAL2751329.1"/>
    <property type="molecule type" value="Genomic_DNA"/>
</dbReference>
<keyword evidence="3" id="KW-1185">Reference proteome</keyword>
<evidence type="ECO:0000313" key="2">
    <source>
        <dbReference type="EMBL" id="KAL2751329.1"/>
    </source>
</evidence>
<comment type="caution">
    <text evidence="2">The sequence shown here is derived from an EMBL/GenBank/DDBJ whole genome shotgun (WGS) entry which is preliminary data.</text>
</comment>
<reference evidence="2 3" key="1">
    <citation type="journal article" date="2024" name="Ann. Entomol. Soc. Am.">
        <title>Genomic analyses of the southern and eastern yellowjacket wasps (Hymenoptera: Vespidae) reveal evolutionary signatures of social life.</title>
        <authorList>
            <person name="Catto M.A."/>
            <person name="Caine P.B."/>
            <person name="Orr S.E."/>
            <person name="Hunt B.G."/>
            <person name="Goodisman M.A.D."/>
        </authorList>
    </citation>
    <scope>NUCLEOTIDE SEQUENCE [LARGE SCALE GENOMIC DNA]</scope>
    <source>
        <strain evidence="2">232</strain>
        <tissue evidence="2">Head and thorax</tissue>
    </source>
</reference>
<dbReference type="Proteomes" id="UP001607303">
    <property type="component" value="Unassembled WGS sequence"/>
</dbReference>
<accession>A0ABD2D1S8</accession>
<name>A0ABD2D1S8_VESMC</name>
<proteinExistence type="predicted"/>
<protein>
    <submittedName>
        <fullName evidence="2">Uncharacterized protein</fullName>
    </submittedName>
</protein>
<evidence type="ECO:0000256" key="1">
    <source>
        <dbReference type="SAM" id="MobiDB-lite"/>
    </source>
</evidence>
<organism evidence="2 3">
    <name type="scientific">Vespula maculifrons</name>
    <name type="common">Eastern yellow jacket</name>
    <name type="synonym">Wasp</name>
    <dbReference type="NCBI Taxonomy" id="7453"/>
    <lineage>
        <taxon>Eukaryota</taxon>
        <taxon>Metazoa</taxon>
        <taxon>Ecdysozoa</taxon>
        <taxon>Arthropoda</taxon>
        <taxon>Hexapoda</taxon>
        <taxon>Insecta</taxon>
        <taxon>Pterygota</taxon>
        <taxon>Neoptera</taxon>
        <taxon>Endopterygota</taxon>
        <taxon>Hymenoptera</taxon>
        <taxon>Apocrita</taxon>
        <taxon>Aculeata</taxon>
        <taxon>Vespoidea</taxon>
        <taxon>Vespidae</taxon>
        <taxon>Vespinae</taxon>
        <taxon>Vespula</taxon>
    </lineage>
</organism>
<sequence>MTKLVCTLEHVEEEMELDLIRHRIVGAIETTRVPRCPRQSPLAFLTSRSPTKDKRPHFVYHDGAVTLSIHFGDSLASLDWTNDPSTCPLPTQLASHLGRHGSRAEREHDTRVVFQSMLLDVKIDGKALDQAALNLSTQWGTTRTTSSGESSLSFNASSSRGPASEKSTDEAASKSVRKSLYTRVVGEGALEDREEESGSSHEG</sequence>
<evidence type="ECO:0000313" key="3">
    <source>
        <dbReference type="Proteomes" id="UP001607303"/>
    </source>
</evidence>